<name>A0A4D6M8W7_VIGUN</name>
<evidence type="ECO:0000256" key="1">
    <source>
        <dbReference type="SAM" id="MobiDB-lite"/>
    </source>
</evidence>
<protein>
    <submittedName>
        <fullName evidence="2">Splicing factor 3B subunit 2</fullName>
    </submittedName>
</protein>
<evidence type="ECO:0000313" key="2">
    <source>
        <dbReference type="EMBL" id="QCD96841.1"/>
    </source>
</evidence>
<reference evidence="2 3" key="1">
    <citation type="submission" date="2019-04" db="EMBL/GenBank/DDBJ databases">
        <title>An improved genome assembly and genetic linkage map for asparagus bean, Vigna unguiculata ssp. sesquipedialis.</title>
        <authorList>
            <person name="Xia Q."/>
            <person name="Zhang R."/>
            <person name="Dong Y."/>
        </authorList>
    </citation>
    <scope>NUCLEOTIDE SEQUENCE [LARGE SCALE GENOMIC DNA]</scope>
    <source>
        <tissue evidence="2">Leaf</tissue>
    </source>
</reference>
<proteinExistence type="predicted"/>
<feature type="region of interest" description="Disordered" evidence="1">
    <location>
        <begin position="61"/>
        <end position="83"/>
    </location>
</feature>
<evidence type="ECO:0000313" key="3">
    <source>
        <dbReference type="Proteomes" id="UP000501690"/>
    </source>
</evidence>
<dbReference type="EMBL" id="CP039350">
    <property type="protein sequence ID" value="QCD96841.1"/>
    <property type="molecule type" value="Genomic_DNA"/>
</dbReference>
<dbReference type="AlphaFoldDB" id="A0A4D6M8W7"/>
<gene>
    <name evidence="2" type="ORF">DEO72_LG6g1551</name>
</gene>
<accession>A0A4D6M8W7</accession>
<dbReference type="Proteomes" id="UP000501690">
    <property type="component" value="Linkage Group LG6"/>
</dbReference>
<keyword evidence="3" id="KW-1185">Reference proteome</keyword>
<organism evidence="2 3">
    <name type="scientific">Vigna unguiculata</name>
    <name type="common">Cowpea</name>
    <dbReference type="NCBI Taxonomy" id="3917"/>
    <lineage>
        <taxon>Eukaryota</taxon>
        <taxon>Viridiplantae</taxon>
        <taxon>Streptophyta</taxon>
        <taxon>Embryophyta</taxon>
        <taxon>Tracheophyta</taxon>
        <taxon>Spermatophyta</taxon>
        <taxon>Magnoliopsida</taxon>
        <taxon>eudicotyledons</taxon>
        <taxon>Gunneridae</taxon>
        <taxon>Pentapetalae</taxon>
        <taxon>rosids</taxon>
        <taxon>fabids</taxon>
        <taxon>Fabales</taxon>
        <taxon>Fabaceae</taxon>
        <taxon>Papilionoideae</taxon>
        <taxon>50 kb inversion clade</taxon>
        <taxon>NPAAA clade</taxon>
        <taxon>indigoferoid/millettioid clade</taxon>
        <taxon>Phaseoleae</taxon>
        <taxon>Vigna</taxon>
    </lineage>
</organism>
<sequence length="120" mass="13692">MFFLFYASAVPPTFLPPFVFFTLSVSFQSLHFVPTFFFSPSTHCLSDSLSSGLIVLSDSTSHNDSTFSSKYEEAREEERLRSQHEDFSDMVVELMLSGVERKEEKEKYARKGGQVKEEGL</sequence>
<feature type="compositionally biased region" description="Basic and acidic residues" evidence="1">
    <location>
        <begin position="70"/>
        <end position="83"/>
    </location>
</feature>